<dbReference type="Gene3D" id="1.10.510.10">
    <property type="entry name" value="Transferase(Phosphotransferase) domain 1"/>
    <property type="match status" value="1"/>
</dbReference>
<evidence type="ECO:0000256" key="1">
    <source>
        <dbReference type="ARBA" id="ARBA00022679"/>
    </source>
</evidence>
<feature type="compositionally biased region" description="Polar residues" evidence="6">
    <location>
        <begin position="1"/>
        <end position="10"/>
    </location>
</feature>
<organism evidence="8 9">
    <name type="scientific">Syncephalastrum racemosum</name>
    <name type="common">Filamentous fungus</name>
    <dbReference type="NCBI Taxonomy" id="13706"/>
    <lineage>
        <taxon>Eukaryota</taxon>
        <taxon>Fungi</taxon>
        <taxon>Fungi incertae sedis</taxon>
        <taxon>Mucoromycota</taxon>
        <taxon>Mucoromycotina</taxon>
        <taxon>Mucoromycetes</taxon>
        <taxon>Mucorales</taxon>
        <taxon>Syncephalastraceae</taxon>
        <taxon>Syncephalastrum</taxon>
    </lineage>
</organism>
<dbReference type="Proteomes" id="UP000242180">
    <property type="component" value="Unassembled WGS sequence"/>
</dbReference>
<evidence type="ECO:0000256" key="4">
    <source>
        <dbReference type="ARBA" id="ARBA00022840"/>
    </source>
</evidence>
<evidence type="ECO:0000313" key="8">
    <source>
        <dbReference type="EMBL" id="ORY93138.1"/>
    </source>
</evidence>
<proteinExistence type="inferred from homology"/>
<dbReference type="Pfam" id="PF00069">
    <property type="entry name" value="Pkinase"/>
    <property type="match status" value="1"/>
</dbReference>
<keyword evidence="9" id="KW-1185">Reference proteome</keyword>
<feature type="region of interest" description="Disordered" evidence="6">
    <location>
        <begin position="1"/>
        <end position="100"/>
    </location>
</feature>
<evidence type="ECO:0000256" key="6">
    <source>
        <dbReference type="SAM" id="MobiDB-lite"/>
    </source>
</evidence>
<feature type="compositionally biased region" description="Low complexity" evidence="6">
    <location>
        <begin position="530"/>
        <end position="544"/>
    </location>
</feature>
<dbReference type="PROSITE" id="PS50011">
    <property type="entry name" value="PROTEIN_KINASE_DOM"/>
    <property type="match status" value="1"/>
</dbReference>
<dbReference type="GO" id="GO:0005634">
    <property type="term" value="C:nucleus"/>
    <property type="evidence" value="ECO:0007669"/>
    <property type="project" value="TreeGrafter"/>
</dbReference>
<feature type="region of interest" description="Disordered" evidence="6">
    <location>
        <begin position="525"/>
        <end position="544"/>
    </location>
</feature>
<dbReference type="STRING" id="13706.A0A1X2H487"/>
<evidence type="ECO:0000256" key="2">
    <source>
        <dbReference type="ARBA" id="ARBA00022741"/>
    </source>
</evidence>
<accession>A0A1X2H487</accession>
<sequence length="544" mass="61410">MTLSQSSTDSPIHATGSRDLKRSCKRSTKTLKDDTNSPRKTRRTRSPKRNPADKHDYNPLESDNDSDAAEERSFLRLGPSLLGTGLTDDEDNNDNNDNDFMLHRSSMLQSQPFNDDEPVFSRGHVFDYSSDEDPPDVSDFTELCSAALDASPSRPSTSRARGDDSFYTHQSYIDDNIPTDRLLNDAKRAYWINGARTGLRARPSYLSAHPIFLTPDYFETNVPQLFTPERDASQPQEDEPAENYLDARFDVIETVDSGEFAHVFKARDLDTHTWMAVKKSKLPFCDHHDRWQQIVEAKFMHAVRQSQHCVHLFAAWEQEGFLYLQMEFCPNGSLKQYIEHKRVPAPEPLVASVTREIAEGLRDIHSAQIVHLDIKPANILVDAQGSLKIGDFGVAVQSPVDKAWIKGEGDRRYMAPDLLRDRFDKPADIFSLGLIVLELAAGIELPETGESWESLRLGDFSEILPALKKTSVVMQQFVLWLLDPNENKRPTVDQVLKHRLLLQALKLKVTGRGALYEQVQKKKDEIEEASSPSLQSPSSSSQGT</sequence>
<keyword evidence="4" id="KW-0067">ATP-binding</keyword>
<gene>
    <name evidence="8" type="ORF">BCR43DRAFT_478088</name>
</gene>
<dbReference type="Gene3D" id="3.30.200.20">
    <property type="entry name" value="Phosphorylase Kinase, domain 1"/>
    <property type="match status" value="1"/>
</dbReference>
<keyword evidence="3 8" id="KW-0418">Kinase</keyword>
<dbReference type="PANTHER" id="PTHR11042">
    <property type="entry name" value="EUKARYOTIC TRANSLATION INITIATION FACTOR 2-ALPHA KINASE EIF2-ALPHA KINASE -RELATED"/>
    <property type="match status" value="1"/>
</dbReference>
<dbReference type="EMBL" id="MCGN01000009">
    <property type="protein sequence ID" value="ORY93138.1"/>
    <property type="molecule type" value="Genomic_DNA"/>
</dbReference>
<dbReference type="SMART" id="SM00220">
    <property type="entry name" value="S_TKc"/>
    <property type="match status" value="1"/>
</dbReference>
<reference evidence="8 9" key="1">
    <citation type="submission" date="2016-07" db="EMBL/GenBank/DDBJ databases">
        <title>Pervasive Adenine N6-methylation of Active Genes in Fungi.</title>
        <authorList>
            <consortium name="DOE Joint Genome Institute"/>
            <person name="Mondo S.J."/>
            <person name="Dannebaum R.O."/>
            <person name="Kuo R.C."/>
            <person name="Labutti K."/>
            <person name="Haridas S."/>
            <person name="Kuo A."/>
            <person name="Salamov A."/>
            <person name="Ahrendt S.R."/>
            <person name="Lipzen A."/>
            <person name="Sullivan W."/>
            <person name="Andreopoulos W.B."/>
            <person name="Clum A."/>
            <person name="Lindquist E."/>
            <person name="Daum C."/>
            <person name="Ramamoorthy G.K."/>
            <person name="Gryganskyi A."/>
            <person name="Culley D."/>
            <person name="Magnuson J.K."/>
            <person name="James T.Y."/>
            <person name="O'Malley M.A."/>
            <person name="Stajich J.E."/>
            <person name="Spatafora J.W."/>
            <person name="Visel A."/>
            <person name="Grigoriev I.V."/>
        </authorList>
    </citation>
    <scope>NUCLEOTIDE SEQUENCE [LARGE SCALE GENOMIC DNA]</scope>
    <source>
        <strain evidence="8 9">NRRL 2496</strain>
    </source>
</reference>
<evidence type="ECO:0000313" key="9">
    <source>
        <dbReference type="Proteomes" id="UP000242180"/>
    </source>
</evidence>
<feature type="domain" description="Protein kinase" evidence="7">
    <location>
        <begin position="249"/>
        <end position="501"/>
    </location>
</feature>
<dbReference type="OrthoDB" id="5337378at2759"/>
<comment type="caution">
    <text evidence="8">The sequence shown here is derived from an EMBL/GenBank/DDBJ whole genome shotgun (WGS) entry which is preliminary data.</text>
</comment>
<dbReference type="GO" id="GO:0005737">
    <property type="term" value="C:cytoplasm"/>
    <property type="evidence" value="ECO:0007669"/>
    <property type="project" value="TreeGrafter"/>
</dbReference>
<keyword evidence="1" id="KW-0808">Transferase</keyword>
<dbReference type="InParanoid" id="A0A1X2H487"/>
<dbReference type="GO" id="GO:0110031">
    <property type="term" value="P:negative regulation of G2/MI transition of meiotic cell cycle"/>
    <property type="evidence" value="ECO:0007669"/>
    <property type="project" value="TreeGrafter"/>
</dbReference>
<protein>
    <submittedName>
        <fullName evidence="8">Kinase-like domain-containing protein</fullName>
    </submittedName>
</protein>
<evidence type="ECO:0000256" key="5">
    <source>
        <dbReference type="ARBA" id="ARBA00037982"/>
    </source>
</evidence>
<comment type="similarity">
    <text evidence="5">Belongs to the protein kinase superfamily. Ser/Thr protein kinase family. GCN2 subfamily.</text>
</comment>
<dbReference type="InterPro" id="IPR008271">
    <property type="entry name" value="Ser/Thr_kinase_AS"/>
</dbReference>
<dbReference type="GO" id="GO:0004713">
    <property type="term" value="F:protein tyrosine kinase activity"/>
    <property type="evidence" value="ECO:0007669"/>
    <property type="project" value="TreeGrafter"/>
</dbReference>
<dbReference type="GO" id="GO:0005524">
    <property type="term" value="F:ATP binding"/>
    <property type="evidence" value="ECO:0007669"/>
    <property type="project" value="UniProtKB-KW"/>
</dbReference>
<keyword evidence="2" id="KW-0547">Nucleotide-binding</keyword>
<dbReference type="PROSITE" id="PS00108">
    <property type="entry name" value="PROTEIN_KINASE_ST"/>
    <property type="match status" value="1"/>
</dbReference>
<name>A0A1X2H487_SYNRA</name>
<feature type="compositionally biased region" description="Acidic residues" evidence="6">
    <location>
        <begin position="87"/>
        <end position="97"/>
    </location>
</feature>
<evidence type="ECO:0000256" key="3">
    <source>
        <dbReference type="ARBA" id="ARBA00022777"/>
    </source>
</evidence>
<evidence type="ECO:0000259" key="7">
    <source>
        <dbReference type="PROSITE" id="PS50011"/>
    </source>
</evidence>
<feature type="compositionally biased region" description="Basic residues" evidence="6">
    <location>
        <begin position="39"/>
        <end position="48"/>
    </location>
</feature>
<dbReference type="SUPFAM" id="SSF56112">
    <property type="entry name" value="Protein kinase-like (PK-like)"/>
    <property type="match status" value="1"/>
</dbReference>
<dbReference type="InterPro" id="IPR000719">
    <property type="entry name" value="Prot_kinase_dom"/>
</dbReference>
<dbReference type="InterPro" id="IPR050339">
    <property type="entry name" value="CC_SR_Kinase"/>
</dbReference>
<dbReference type="PANTHER" id="PTHR11042:SF190">
    <property type="entry name" value="MITOSIS INHIBITOR PROTEIN KINASE MIK1"/>
    <property type="match status" value="1"/>
</dbReference>
<dbReference type="AlphaFoldDB" id="A0A1X2H487"/>
<dbReference type="InterPro" id="IPR011009">
    <property type="entry name" value="Kinase-like_dom_sf"/>
</dbReference>